<feature type="transmembrane region" description="Helical" evidence="1">
    <location>
        <begin position="82"/>
        <end position="104"/>
    </location>
</feature>
<sequence>MNFEAISHQVSTHFLQLGQSGLKVLVALLAAVLILVVGLYISRFAGSVVKKILNKISFDDKTSKLGINELCMRFGLGKSPTYIISFVLSWAVIFYAIVLAADVLKLFVIRDLFTRFLAFIPTLFASVLILFAGLLFGKLMSNIIENSAQANNLKGGFVIARAVYAFIVFFCAMLAVENLGFATQLVNNVVIIVLASMGLAFGIGVGLGSKTLVEDFLRELFKKEEK</sequence>
<feature type="transmembrane region" description="Helical" evidence="1">
    <location>
        <begin position="188"/>
        <end position="208"/>
    </location>
</feature>
<feature type="transmembrane region" description="Helical" evidence="1">
    <location>
        <begin position="158"/>
        <end position="176"/>
    </location>
</feature>
<evidence type="ECO:0000256" key="1">
    <source>
        <dbReference type="SAM" id="Phobius"/>
    </source>
</evidence>
<name>A0A650EPF4_9BACT</name>
<protein>
    <recommendedName>
        <fullName evidence="3">Transporter</fullName>
    </recommendedName>
</protein>
<gene>
    <name evidence="2" type="ORF">Elusimicrob2101_0370</name>
</gene>
<reference evidence="2" key="1">
    <citation type="journal article" date="2020" name="J. ISSAAS">
        <title>Lactobacilli and other gastrointestinal microbiota of Peromyscus leucopus, reservoir host for agents of Lyme disease and other zoonoses in North America.</title>
        <authorList>
            <person name="Milovic A."/>
            <person name="Bassam K."/>
            <person name="Shao H."/>
            <person name="Chatzistamou I."/>
            <person name="Tufts D.M."/>
            <person name="Diuk-Wasser M."/>
            <person name="Barbour A.G."/>
        </authorList>
    </citation>
    <scope>NUCLEOTIDE SEQUENCE</scope>
    <source>
        <strain evidence="2">LL30</strain>
    </source>
</reference>
<accession>A0A650EPF4</accession>
<keyword evidence="1" id="KW-1133">Transmembrane helix</keyword>
<dbReference type="EMBL" id="MN577572">
    <property type="protein sequence ID" value="QGT50774.1"/>
    <property type="molecule type" value="Genomic_DNA"/>
</dbReference>
<evidence type="ECO:0008006" key="3">
    <source>
        <dbReference type="Google" id="ProtNLM"/>
    </source>
</evidence>
<feature type="transmembrane region" description="Helical" evidence="1">
    <location>
        <begin position="20"/>
        <end position="41"/>
    </location>
</feature>
<feature type="transmembrane region" description="Helical" evidence="1">
    <location>
        <begin position="116"/>
        <end position="137"/>
    </location>
</feature>
<proteinExistence type="predicted"/>
<dbReference type="Gene3D" id="1.10.287.1260">
    <property type="match status" value="1"/>
</dbReference>
<dbReference type="AlphaFoldDB" id="A0A650EPF4"/>
<dbReference type="Pfam" id="PF05552">
    <property type="entry name" value="MS_channel_1st_1"/>
    <property type="match status" value="2"/>
</dbReference>
<dbReference type="InterPro" id="IPR008910">
    <property type="entry name" value="MSC_TM_helix"/>
</dbReference>
<evidence type="ECO:0000313" key="2">
    <source>
        <dbReference type="EMBL" id="QGT50774.1"/>
    </source>
</evidence>
<keyword evidence="1" id="KW-0812">Transmembrane</keyword>
<organism evidence="2">
    <name type="scientific">uncultured Elusimicrobia bacterium</name>
    <dbReference type="NCBI Taxonomy" id="699876"/>
    <lineage>
        <taxon>Bacteria</taxon>
        <taxon>Pseudomonadati</taxon>
        <taxon>Elusimicrobiota</taxon>
        <taxon>Elusimicrobia</taxon>
        <taxon>environmental samples</taxon>
    </lineage>
</organism>
<keyword evidence="1" id="KW-0472">Membrane</keyword>